<feature type="transmembrane region" description="Helical" evidence="1">
    <location>
        <begin position="77"/>
        <end position="102"/>
    </location>
</feature>
<dbReference type="GeneID" id="97987500"/>
<accession>A0A3E3I4P6</accession>
<name>A0A3E3I4P6_9FIRM</name>
<evidence type="ECO:0000313" key="3">
    <source>
        <dbReference type="Proteomes" id="UP000260812"/>
    </source>
</evidence>
<protein>
    <submittedName>
        <fullName evidence="2">Uncharacterized protein</fullName>
    </submittedName>
</protein>
<dbReference type="Proteomes" id="UP000260812">
    <property type="component" value="Unassembled WGS sequence"/>
</dbReference>
<reference evidence="2" key="1">
    <citation type="submission" date="2018-08" db="EMBL/GenBank/DDBJ databases">
        <title>A genome reference for cultivated species of the human gut microbiota.</title>
        <authorList>
            <person name="Zou Y."/>
            <person name="Xue W."/>
            <person name="Luo G."/>
        </authorList>
    </citation>
    <scope>NUCLEOTIDE SEQUENCE [LARGE SCALE GENOMIC DNA]</scope>
    <source>
        <strain evidence="2">TF05-5AC</strain>
    </source>
</reference>
<dbReference type="EMBL" id="QVLV01000007">
    <property type="protein sequence ID" value="RGE60240.1"/>
    <property type="molecule type" value="Genomic_DNA"/>
</dbReference>
<comment type="caution">
    <text evidence="2">The sequence shown here is derived from an EMBL/GenBank/DDBJ whole genome shotgun (WGS) entry which is preliminary data.</text>
</comment>
<feature type="transmembrane region" description="Helical" evidence="1">
    <location>
        <begin position="42"/>
        <end position="62"/>
    </location>
</feature>
<gene>
    <name evidence="2" type="ORF">DXC51_11600</name>
</gene>
<dbReference type="RefSeq" id="WP_117544625.1">
    <property type="nucleotide sequence ID" value="NZ_JBKVLI010000002.1"/>
</dbReference>
<organism evidence="2 3">
    <name type="scientific">Eisenbergiella massiliensis</name>
    <dbReference type="NCBI Taxonomy" id="1720294"/>
    <lineage>
        <taxon>Bacteria</taxon>
        <taxon>Bacillati</taxon>
        <taxon>Bacillota</taxon>
        <taxon>Clostridia</taxon>
        <taxon>Lachnospirales</taxon>
        <taxon>Lachnospiraceae</taxon>
        <taxon>Eisenbergiella</taxon>
    </lineage>
</organism>
<proteinExistence type="predicted"/>
<dbReference type="AlphaFoldDB" id="A0A3E3I4P6"/>
<keyword evidence="1" id="KW-0472">Membrane</keyword>
<keyword evidence="3" id="KW-1185">Reference proteome</keyword>
<keyword evidence="1" id="KW-1133">Transmembrane helix</keyword>
<keyword evidence="1" id="KW-0812">Transmembrane</keyword>
<evidence type="ECO:0000313" key="2">
    <source>
        <dbReference type="EMBL" id="RGE60240.1"/>
    </source>
</evidence>
<evidence type="ECO:0000256" key="1">
    <source>
        <dbReference type="SAM" id="Phobius"/>
    </source>
</evidence>
<sequence>MEVQNRELYLQHMNDEYRRKHYPEGSVFMAHKKAQKGVNAGLNLFIIGVFLAGSVAGLVWSINRVLEFIRDEQEDMLGVGIGLCVFSLLLILGFGTLIFVMIKGMGKSVDDWIRIVAKTGGLSEQEVRESARALQEELLGRCPGIDTAGGAVLAE</sequence>